<dbReference type="PROSITE" id="PS51898">
    <property type="entry name" value="TYR_RECOMBINASE"/>
    <property type="match status" value="1"/>
</dbReference>
<dbReference type="InterPro" id="IPR011010">
    <property type="entry name" value="DNA_brk_join_enz"/>
</dbReference>
<dbReference type="GO" id="GO:0015074">
    <property type="term" value="P:DNA integration"/>
    <property type="evidence" value="ECO:0007669"/>
    <property type="project" value="InterPro"/>
</dbReference>
<protein>
    <submittedName>
        <fullName evidence="5">Site-specific integrase</fullName>
    </submittedName>
</protein>
<evidence type="ECO:0000256" key="2">
    <source>
        <dbReference type="ARBA" id="ARBA00023125"/>
    </source>
</evidence>
<evidence type="ECO:0000256" key="3">
    <source>
        <dbReference type="ARBA" id="ARBA00023172"/>
    </source>
</evidence>
<feature type="domain" description="Tyr recombinase" evidence="4">
    <location>
        <begin position="213"/>
        <end position="390"/>
    </location>
</feature>
<dbReference type="Pfam" id="PF17293">
    <property type="entry name" value="Arm-DNA-bind_5"/>
    <property type="match status" value="1"/>
</dbReference>
<dbReference type="PANTHER" id="PTHR30349:SF64">
    <property type="entry name" value="PROPHAGE INTEGRASE INTD-RELATED"/>
    <property type="match status" value="1"/>
</dbReference>
<dbReference type="Gene3D" id="1.10.150.130">
    <property type="match status" value="1"/>
</dbReference>
<dbReference type="Pfam" id="PF00589">
    <property type="entry name" value="Phage_integrase"/>
    <property type="match status" value="1"/>
</dbReference>
<evidence type="ECO:0000259" key="4">
    <source>
        <dbReference type="PROSITE" id="PS51898"/>
    </source>
</evidence>
<dbReference type="GO" id="GO:0003677">
    <property type="term" value="F:DNA binding"/>
    <property type="evidence" value="ECO:0007669"/>
    <property type="project" value="UniProtKB-KW"/>
</dbReference>
<dbReference type="InterPro" id="IPR050090">
    <property type="entry name" value="Tyrosine_recombinase_XerCD"/>
</dbReference>
<proteinExistence type="inferred from homology"/>
<comment type="similarity">
    <text evidence="1">Belongs to the 'phage' integrase family.</text>
</comment>
<keyword evidence="6" id="KW-1185">Reference proteome</keyword>
<keyword evidence="2" id="KW-0238">DNA-binding</keyword>
<accession>A0A7H0VBR5</accession>
<dbReference type="InterPro" id="IPR035386">
    <property type="entry name" value="Arm-DNA-bind_5"/>
</dbReference>
<sequence length="405" mass="47264">MFYISRTRPKKNGECPIYLKININGGKASFPIKRHVLPEQWSAEKSCMKGRSQEAQTFNKYLDAIRLRANKLYNELLVSYAEVTAPMLKDAILGTNSARPKTIITVWDDHVEKLKSLVGKECTYPTMQKYRTARNHFQEFLKKKYRVHDVSVKRVDHEMIEAFEHFLKTEKGCNYNTSIKFLQNLKRITTICISNGWLVKNPFMNKSLSLKEVARPYLNEEELNRLMGLEIKMDRLDRVRDFFLFACFTGLSYADVKKLTREEIEFTEDGYWIKTRRRKTGGKANIPLLEVPWKIIMKYNPHFEELFPTDKVLPVMSNQKLNAYLKEVADLAGITKKLSYHIARHTFATTVTMLNGVPIESVSKMLGHKNITSTQHYARIIDQKVSEDMKMLSSRLERKINMNWA</sequence>
<organism evidence="5 6">
    <name type="scientific">Croceimicrobium hydrocarbonivorans</name>
    <dbReference type="NCBI Taxonomy" id="2761580"/>
    <lineage>
        <taxon>Bacteria</taxon>
        <taxon>Pseudomonadati</taxon>
        <taxon>Bacteroidota</taxon>
        <taxon>Flavobacteriia</taxon>
        <taxon>Flavobacteriales</taxon>
        <taxon>Owenweeksiaceae</taxon>
        <taxon>Croceimicrobium</taxon>
    </lineage>
</organism>
<evidence type="ECO:0000313" key="5">
    <source>
        <dbReference type="EMBL" id="QNR23163.1"/>
    </source>
</evidence>
<dbReference type="CDD" id="cd01185">
    <property type="entry name" value="INTN1_C_like"/>
    <property type="match status" value="1"/>
</dbReference>
<keyword evidence="3" id="KW-0233">DNA recombination</keyword>
<dbReference type="InterPro" id="IPR002104">
    <property type="entry name" value="Integrase_catalytic"/>
</dbReference>
<dbReference type="SUPFAM" id="SSF56349">
    <property type="entry name" value="DNA breaking-rejoining enzymes"/>
    <property type="match status" value="1"/>
</dbReference>
<evidence type="ECO:0000256" key="1">
    <source>
        <dbReference type="ARBA" id="ARBA00008857"/>
    </source>
</evidence>
<dbReference type="Proteomes" id="UP000516305">
    <property type="component" value="Chromosome"/>
</dbReference>
<reference evidence="5 6" key="1">
    <citation type="submission" date="2020-08" db="EMBL/GenBank/DDBJ databases">
        <title>Croceimicrobium hydrocarbonivorans gen. nov., sp. nov., a novel marine bacterium isolated from a bacterial consortium that degrades polyethylene terephthalate.</title>
        <authorList>
            <person name="Liu R."/>
        </authorList>
    </citation>
    <scope>NUCLEOTIDE SEQUENCE [LARGE SCALE GENOMIC DNA]</scope>
    <source>
        <strain evidence="5 6">A20-9</strain>
    </source>
</reference>
<gene>
    <name evidence="5" type="ORF">H4K34_12355</name>
</gene>
<dbReference type="InterPro" id="IPR025269">
    <property type="entry name" value="SAM-like_dom"/>
</dbReference>
<dbReference type="AlphaFoldDB" id="A0A7H0VBR5"/>
<dbReference type="Gene3D" id="1.10.443.10">
    <property type="entry name" value="Intergrase catalytic core"/>
    <property type="match status" value="1"/>
</dbReference>
<dbReference type="PANTHER" id="PTHR30349">
    <property type="entry name" value="PHAGE INTEGRASE-RELATED"/>
    <property type="match status" value="1"/>
</dbReference>
<dbReference type="KEGG" id="chyd:H4K34_12355"/>
<name>A0A7H0VBR5_9FLAO</name>
<dbReference type="InterPro" id="IPR010998">
    <property type="entry name" value="Integrase_recombinase_N"/>
</dbReference>
<dbReference type="Pfam" id="PF13102">
    <property type="entry name" value="Phage_int_SAM_5"/>
    <property type="match status" value="1"/>
</dbReference>
<dbReference type="EMBL" id="CP060139">
    <property type="protein sequence ID" value="QNR23163.1"/>
    <property type="molecule type" value="Genomic_DNA"/>
</dbReference>
<evidence type="ECO:0000313" key="6">
    <source>
        <dbReference type="Proteomes" id="UP000516305"/>
    </source>
</evidence>
<dbReference type="InterPro" id="IPR013762">
    <property type="entry name" value="Integrase-like_cat_sf"/>
</dbReference>
<dbReference type="GO" id="GO:0006310">
    <property type="term" value="P:DNA recombination"/>
    <property type="evidence" value="ECO:0007669"/>
    <property type="project" value="UniProtKB-KW"/>
</dbReference>